<organism evidence="4">
    <name type="scientific">Fagus sylvatica</name>
    <name type="common">Beechnut</name>
    <dbReference type="NCBI Taxonomy" id="28930"/>
    <lineage>
        <taxon>Eukaryota</taxon>
        <taxon>Viridiplantae</taxon>
        <taxon>Streptophyta</taxon>
        <taxon>Embryophyta</taxon>
        <taxon>Tracheophyta</taxon>
        <taxon>Spermatophyta</taxon>
        <taxon>Magnoliopsida</taxon>
        <taxon>eudicotyledons</taxon>
        <taxon>Gunneridae</taxon>
        <taxon>Pentapetalae</taxon>
        <taxon>rosids</taxon>
        <taxon>fabids</taxon>
        <taxon>Fagales</taxon>
        <taxon>Fagaceae</taxon>
        <taxon>Fagus</taxon>
    </lineage>
</organism>
<feature type="region of interest" description="Disordered" evidence="2">
    <location>
        <begin position="1"/>
        <end position="56"/>
    </location>
</feature>
<dbReference type="PANTHER" id="PTHR35218">
    <property type="entry name" value="RNASE H DOMAIN-CONTAINING PROTEIN"/>
    <property type="match status" value="1"/>
</dbReference>
<dbReference type="Pfam" id="PF14111">
    <property type="entry name" value="DUF4283"/>
    <property type="match status" value="1"/>
</dbReference>
<feature type="compositionally biased region" description="Basic and acidic residues" evidence="2">
    <location>
        <begin position="370"/>
        <end position="381"/>
    </location>
</feature>
<gene>
    <name evidence="4" type="ORF">FSB_LOCUS52646</name>
</gene>
<feature type="region of interest" description="Disordered" evidence="2">
    <location>
        <begin position="362"/>
        <end position="422"/>
    </location>
</feature>
<reference evidence="4" key="1">
    <citation type="submission" date="2018-02" db="EMBL/GenBank/DDBJ databases">
        <authorList>
            <person name="Cohen D.B."/>
            <person name="Kent A.D."/>
        </authorList>
    </citation>
    <scope>NUCLEOTIDE SEQUENCE</scope>
</reference>
<dbReference type="GO" id="GO:0008270">
    <property type="term" value="F:zinc ion binding"/>
    <property type="evidence" value="ECO:0007669"/>
    <property type="project" value="UniProtKB-KW"/>
</dbReference>
<feature type="region of interest" description="Disordered" evidence="2">
    <location>
        <begin position="1157"/>
        <end position="1183"/>
    </location>
</feature>
<dbReference type="PROSITE" id="PS50158">
    <property type="entry name" value="ZF_CCHC"/>
    <property type="match status" value="1"/>
</dbReference>
<keyword evidence="1" id="KW-0479">Metal-binding</keyword>
<dbReference type="Gene3D" id="3.60.10.10">
    <property type="entry name" value="Endonuclease/exonuclease/phosphatase"/>
    <property type="match status" value="1"/>
</dbReference>
<dbReference type="InterPro" id="IPR005135">
    <property type="entry name" value="Endo/exonuclease/phosphatase"/>
</dbReference>
<dbReference type="EMBL" id="OIVN01006001">
    <property type="protein sequence ID" value="SPD24764.1"/>
    <property type="molecule type" value="Genomic_DNA"/>
</dbReference>
<keyword evidence="1" id="KW-0862">Zinc</keyword>
<evidence type="ECO:0000256" key="2">
    <source>
        <dbReference type="SAM" id="MobiDB-lite"/>
    </source>
</evidence>
<keyword evidence="1" id="KW-0863">Zinc-finger</keyword>
<dbReference type="Pfam" id="PF03372">
    <property type="entry name" value="Exo_endo_phos"/>
    <property type="match status" value="1"/>
</dbReference>
<feature type="compositionally biased region" description="Low complexity" evidence="2">
    <location>
        <begin position="397"/>
        <end position="419"/>
    </location>
</feature>
<evidence type="ECO:0000259" key="3">
    <source>
        <dbReference type="PROSITE" id="PS50158"/>
    </source>
</evidence>
<accession>A0A2N9IKD9</accession>
<feature type="compositionally biased region" description="Basic and acidic residues" evidence="2">
    <location>
        <begin position="1"/>
        <end position="26"/>
    </location>
</feature>
<dbReference type="InterPro" id="IPR025558">
    <property type="entry name" value="DUF4283"/>
</dbReference>
<dbReference type="SUPFAM" id="SSF56219">
    <property type="entry name" value="DNase I-like"/>
    <property type="match status" value="1"/>
</dbReference>
<proteinExistence type="predicted"/>
<dbReference type="AlphaFoldDB" id="A0A2N9IKD9"/>
<dbReference type="InterPro" id="IPR001878">
    <property type="entry name" value="Znf_CCHC"/>
</dbReference>
<dbReference type="GO" id="GO:0003676">
    <property type="term" value="F:nucleic acid binding"/>
    <property type="evidence" value="ECO:0007669"/>
    <property type="project" value="InterPro"/>
</dbReference>
<evidence type="ECO:0000313" key="4">
    <source>
        <dbReference type="EMBL" id="SPD24764.1"/>
    </source>
</evidence>
<sequence length="1199" mass="134532">MEDTDMSDRPKEKDRVRSGCDIRGELFKQSVEDDGANHRNNKKHKENHVTSNPEVGETEVFVDSNEPSSPIKVRSGITYKDSLVGVIPGAYENAFFGNNMEDDGGVSSDEEEDSEDGEVVIRFAHELKQKIRAPWSTSLIVKVFGRSVGYVFLVNKLKFMWKAFGNFSCVDLGEGFFLIRFDLKSSFEEVLKGGPWFIGEHFLSLRPWTPNFRASAASVSSVAVWVRLPELPVEYYHKEALLHIARTVKVGKAKVAVIYEGIGLLCFQCGKIGHRKEWCPCRVPEEAGNMPSADRTVVREPGVASTDSNAGAGSQDKTCSNMNQRFKYSSLEKVLTPKQGIFGHDKHKLGCVSDLQGTSELGDPFEGTEYSDKRGRNRVDSKGSATCVGMVRRRDGSSLVRDSSSSPSNRFSRSPSPNRYGVVTRDKPLLEFSHGCPENRRDKLSTANSLSAIVGAEISAISGGGVLCNSSRVRREEGAAVKSNSSHLEMTSEVTKFAMEATRNNLWEMWLERAWNLLEAEGTLFPTQNPIFMLSSEIGLNILTWNCRGVLNPCFRKALLDILRINNPKTLILTETRLGGSRAADLARSFPFDGFLCTNTIGFAGGVWIMWKTDAVEVEHLCSTEQEIHVLVQVRGSNSLWLLPDIYASPRRSERRILWDNLRVIGDLHNLSWVMLGDFNGILSCDEKWEGNRPSNNRMSEFKNCLNACSMIDLGFSGPKFTWSNCHDVSSLIMERLDRALANPDWRILFPEAAVSHLTRTHSDHCPFLLTLCPFIPHVLPRPFRFENIWLSHSDFPNIVDQAWAVPTPNLLNGIQCALASNPSESLSRMEKALKEDYFKVLRLEEDFWALKSRVVWVVEGDRNIKFFHTSTLVRRKLNKIVRIRNSVGEWITDSDLIRLHIQQGFVDLFSSTHVHVPNDLCLPAWAPRVSDVEALSLLAPVNARILKLKYSMHRMNRVNKLLSNNDIVNTSPTRHKSSLEWGDKVTKNRSKSIHDDLGNNLVHSVAKANRPKTGNRRFNRKNCEPERLNRFWPGSTNYKTVPFWSFFPYVAELSGKRWIARVEVAASAWSQESNENASRAVFHVDDDEVVAGETGDLGEGRGEAEEEKTVQGLTITEARFEAFGVGGGGGSDCVCHRFFFCFSSRSDYGWPSLWPNNPSPATSNQPLDPSNTGSRQQSPNYISASESIKLIAINHHEP</sequence>
<dbReference type="PANTHER" id="PTHR35218:SF9">
    <property type="entry name" value="ENDONUCLEASE_EXONUCLEASE_PHOSPHATASE DOMAIN-CONTAINING PROTEIN"/>
    <property type="match status" value="1"/>
</dbReference>
<feature type="domain" description="CCHC-type" evidence="3">
    <location>
        <begin position="266"/>
        <end position="280"/>
    </location>
</feature>
<dbReference type="GO" id="GO:0003824">
    <property type="term" value="F:catalytic activity"/>
    <property type="evidence" value="ECO:0007669"/>
    <property type="project" value="InterPro"/>
</dbReference>
<protein>
    <recommendedName>
        <fullName evidence="3">CCHC-type domain-containing protein</fullName>
    </recommendedName>
</protein>
<dbReference type="InterPro" id="IPR036691">
    <property type="entry name" value="Endo/exonu/phosph_ase_sf"/>
</dbReference>
<name>A0A2N9IKD9_FAGSY</name>
<evidence type="ECO:0000256" key="1">
    <source>
        <dbReference type="PROSITE-ProRule" id="PRU00047"/>
    </source>
</evidence>